<gene>
    <name evidence="2" type="ORF">MYCFIDRAFT_180504</name>
</gene>
<dbReference type="Proteomes" id="UP000016932">
    <property type="component" value="Unassembled WGS sequence"/>
</dbReference>
<keyword evidence="3" id="KW-1185">Reference proteome</keyword>
<dbReference type="VEuPathDB" id="FungiDB:MYCFIDRAFT_180504"/>
<dbReference type="RefSeq" id="XP_007932455.1">
    <property type="nucleotide sequence ID" value="XM_007934264.1"/>
</dbReference>
<sequence>MITHFVYSDLPRSKTDGIQPKKKAAAVAEQAYAQQLPSIPYFTIHTKRRQQLPWRHTLVSYKKKKKKKKKIKEKSQRSIGEGKQIVKKTNPFLRPQNRLLMSASYSMYDTTARSQSYGRHQLIHAMPCHAMPFFTPNDEEQRSINYAPSYSPSPSPPSTIELSINAPLHKPLLPRNIVLGLIEMNLATIPLPAHIEQVLFHRTLIFRRDTNEFGEILVGEGLCAIGFLLGGEGLGVGVACGSWEYGLLAAEEVAGLDEMGDNETGEGWRRTQKAEEKKEGGNVLVKHPLRQPRLSSSSRIRPIPEHVHFQPGLVDDFDQGCGHADWVVFDQTSDFGGDGLDAGFGNGFAFRKILASEFFEEKVQKDWKRW</sequence>
<protein>
    <submittedName>
        <fullName evidence="2">Uncharacterized protein</fullName>
    </submittedName>
</protein>
<dbReference type="EMBL" id="KB446572">
    <property type="protein sequence ID" value="EME77016.1"/>
    <property type="molecule type" value="Genomic_DNA"/>
</dbReference>
<dbReference type="GeneID" id="19334433"/>
<feature type="compositionally biased region" description="Basic and acidic residues" evidence="1">
    <location>
        <begin position="266"/>
        <end position="279"/>
    </location>
</feature>
<evidence type="ECO:0000256" key="1">
    <source>
        <dbReference type="SAM" id="MobiDB-lite"/>
    </source>
</evidence>
<evidence type="ECO:0000313" key="2">
    <source>
        <dbReference type="EMBL" id="EME77016.1"/>
    </source>
</evidence>
<accession>M2ZY19</accession>
<feature type="region of interest" description="Disordered" evidence="1">
    <location>
        <begin position="259"/>
        <end position="279"/>
    </location>
</feature>
<dbReference type="HOGENOM" id="CLU_748266_0_0_1"/>
<evidence type="ECO:0000313" key="3">
    <source>
        <dbReference type="Proteomes" id="UP000016932"/>
    </source>
</evidence>
<proteinExistence type="predicted"/>
<organism evidence="2 3">
    <name type="scientific">Pseudocercospora fijiensis (strain CIRAD86)</name>
    <name type="common">Black leaf streak disease fungus</name>
    <name type="synonym">Mycosphaerella fijiensis</name>
    <dbReference type="NCBI Taxonomy" id="383855"/>
    <lineage>
        <taxon>Eukaryota</taxon>
        <taxon>Fungi</taxon>
        <taxon>Dikarya</taxon>
        <taxon>Ascomycota</taxon>
        <taxon>Pezizomycotina</taxon>
        <taxon>Dothideomycetes</taxon>
        <taxon>Dothideomycetidae</taxon>
        <taxon>Mycosphaerellales</taxon>
        <taxon>Mycosphaerellaceae</taxon>
        <taxon>Pseudocercospora</taxon>
    </lineage>
</organism>
<reference evidence="2 3" key="1">
    <citation type="journal article" date="2012" name="PLoS Pathog.">
        <title>Diverse lifestyles and strategies of plant pathogenesis encoded in the genomes of eighteen Dothideomycetes fungi.</title>
        <authorList>
            <person name="Ohm R.A."/>
            <person name="Feau N."/>
            <person name="Henrissat B."/>
            <person name="Schoch C.L."/>
            <person name="Horwitz B.A."/>
            <person name="Barry K.W."/>
            <person name="Condon B.J."/>
            <person name="Copeland A.C."/>
            <person name="Dhillon B."/>
            <person name="Glaser F."/>
            <person name="Hesse C.N."/>
            <person name="Kosti I."/>
            <person name="LaButti K."/>
            <person name="Lindquist E.A."/>
            <person name="Lucas S."/>
            <person name="Salamov A.A."/>
            <person name="Bradshaw R.E."/>
            <person name="Ciuffetti L."/>
            <person name="Hamelin R.C."/>
            <person name="Kema G.H.J."/>
            <person name="Lawrence C."/>
            <person name="Scott J.A."/>
            <person name="Spatafora J.W."/>
            <person name="Turgeon B.G."/>
            <person name="de Wit P.J.G.M."/>
            <person name="Zhong S."/>
            <person name="Goodwin S.B."/>
            <person name="Grigoriev I.V."/>
        </authorList>
    </citation>
    <scope>NUCLEOTIDE SEQUENCE [LARGE SCALE GENOMIC DNA]</scope>
    <source>
        <strain evidence="2 3">CIRAD86</strain>
    </source>
</reference>
<dbReference type="AlphaFoldDB" id="M2ZY19"/>
<dbReference type="KEGG" id="pfj:MYCFIDRAFT_180504"/>
<name>M2ZY19_PSEFD</name>